<feature type="domain" description="Glycosyltransferase 2-like" evidence="2">
    <location>
        <begin position="393"/>
        <end position="498"/>
    </location>
</feature>
<dbReference type="InterPro" id="IPR029044">
    <property type="entry name" value="Nucleotide-diphossugar_trans"/>
</dbReference>
<dbReference type="GO" id="GO:0016757">
    <property type="term" value="F:glycosyltransferase activity"/>
    <property type="evidence" value="ECO:0007669"/>
    <property type="project" value="UniProtKB-KW"/>
</dbReference>
<dbReference type="Pfam" id="PF13692">
    <property type="entry name" value="Glyco_trans_1_4"/>
    <property type="match status" value="1"/>
</dbReference>
<evidence type="ECO:0000313" key="3">
    <source>
        <dbReference type="EMBL" id="WRQ88503.1"/>
    </source>
</evidence>
<evidence type="ECO:0000256" key="1">
    <source>
        <dbReference type="SAM" id="MobiDB-lite"/>
    </source>
</evidence>
<dbReference type="Pfam" id="PF13641">
    <property type="entry name" value="Glyco_tranf_2_3"/>
    <property type="match status" value="1"/>
</dbReference>
<dbReference type="RefSeq" id="WP_221032939.1">
    <property type="nucleotide sequence ID" value="NZ_CP139781.1"/>
</dbReference>
<dbReference type="PANTHER" id="PTHR43179:SF7">
    <property type="entry name" value="RHAMNOSYLTRANSFERASE WBBL"/>
    <property type="match status" value="1"/>
</dbReference>
<gene>
    <name evidence="3" type="ORF">K1X11_003750</name>
</gene>
<dbReference type="PANTHER" id="PTHR43179">
    <property type="entry name" value="RHAMNOSYLTRANSFERASE WBBL"/>
    <property type="match status" value="1"/>
</dbReference>
<name>A0ABZ1CAG8_9BACT</name>
<dbReference type="EC" id="2.4.-.-" evidence="3"/>
<feature type="compositionally biased region" description="Basic and acidic residues" evidence="1">
    <location>
        <begin position="1327"/>
        <end position="1336"/>
    </location>
</feature>
<keyword evidence="3" id="KW-0328">Glycosyltransferase</keyword>
<organism evidence="3 4">
    <name type="scientific">Actomonas aquatica</name>
    <dbReference type="NCBI Taxonomy" id="2866162"/>
    <lineage>
        <taxon>Bacteria</taxon>
        <taxon>Pseudomonadati</taxon>
        <taxon>Verrucomicrobiota</taxon>
        <taxon>Opitutia</taxon>
        <taxon>Opitutales</taxon>
        <taxon>Opitutaceae</taxon>
        <taxon>Actomonas</taxon>
    </lineage>
</organism>
<dbReference type="InterPro" id="IPR001173">
    <property type="entry name" value="Glyco_trans_2-like"/>
</dbReference>
<dbReference type="Gene3D" id="3.90.550.10">
    <property type="entry name" value="Spore Coat Polysaccharide Biosynthesis Protein SpsA, Chain A"/>
    <property type="match status" value="2"/>
</dbReference>
<dbReference type="SUPFAM" id="SSF53756">
    <property type="entry name" value="UDP-Glycosyltransferase/glycogen phosphorylase"/>
    <property type="match status" value="1"/>
</dbReference>
<sequence length="1336" mass="152116">MNENESYLFHVEQPTDWNLKPDHFWIYGWFVSKNGVTYTDVRAFVDDVPFTGLLGMPRPDIEGAYPGWTKGRAPGFAFRLEPWAGAKLIRLEILNEKNEWSEFWRVSINVTGTGECSRKKLRLRPELLELLYLRLLKHPNLHPKIPLAKQARRLVQDFSIECVDVLPNPPFRGQFEQPKLLAHTQYNKLSILGWLFHEERPLARLLATTDSVNFNELTHGIEREDVGAKYSQFPQARHSRFQGIIDLSQNAGDPVPLKIFAEFEDGTRELVFAKRLYQWSCIEKESRLPPYDAPHFNHVKTAIIDACRDLKIATGGWRFWRETKRLERLYEEEAQDPLPWYDWQQRSPYQAWLAHNELRPRLRAEFEKSAATLAASAEAPRFSLLVDTREAAFPRLDRLAASLRASIYPHWELLFVIRADADPALTAHIETIVKTDPQRIRFCHGQPEENFSLSMNNAVGAATGDWLLFPTAGARFAPEGLLLLAEPAATTEVDVVFADEDHMTDAGERRDPVFKSAWSPELIFSGTHPGECVTMRRRTFEESYGFQIEYDQLLGPALALRLQAVVDPKRAQHIPAIAYHRAWPLPHYEAGSVVVEQMKSAVSTALNRRNLPGQGFQPGFAVNAGLPVHQIYWDANYLAQNPVTIVIPTRDRVDLLERCVEALLLTVNWAHVKLIIVDDFSREEKAVRFLKCLAARRDINCRVIQPQVDPQQPFNYSRLVNAALPYIDTPLILHLNNDVDALRPGWIEEMAGWFSIPEVGVVGARLLYANDHINHAGVIVGPQHGLADVPLAGLGPDEPAPFELHKIARNCSAVTGACLMTRTDTYKQYHGFDEETLGVAYNDIDYCLRLNADGIRTVYTPQAELWHWGSASRGTDYHPEEHIAFARRYPGIKDPFWSQHLEPKNRNVTIDASSYAHTKRLGQLHLLVVTHNLNFEGAPLFLFEYVKYLIHELGFKVDVVSAEEGPLRAHYEAMGSDIILLDRHPLHGARNDQEFTEQLQHMGHLLSQQIDLGPVDAVICNTIATWWGVHLAAQVNKPSLFYIHESTSLKRFFSKALPKGRLHVARQAFRLATRVCFLCEATRAYYEELNDYDNFCYVSSWIDIPRIEQIKAATPRHEARVKLGYGADEQIIANIGTVCERKGQHVFLRTVDYFMKHFGAGGNYRFIFVGGRPGEFQDSLEKDIKRLGLEDRIQIIGETDRVYEYFRAANLFVCTSFEESFPRVLLEAMAFETPIVSTNVHGIPEMVTDKNEAYLVSPGDPITFARAMKTCLDKLLHGTSTVPVAYSKVVRAYHPDRVLPDHADLARQAVLDYDGNTTRNQPRRLSGRGDRVESSW</sequence>
<dbReference type="Proteomes" id="UP000738431">
    <property type="component" value="Chromosome"/>
</dbReference>
<dbReference type="Pfam" id="PF00535">
    <property type="entry name" value="Glycos_transf_2"/>
    <property type="match status" value="1"/>
</dbReference>
<protein>
    <submittedName>
        <fullName evidence="3">Glycosyltransferase</fullName>
        <ecNumber evidence="3">2.4.-.-</ecNumber>
    </submittedName>
</protein>
<feature type="region of interest" description="Disordered" evidence="1">
    <location>
        <begin position="1315"/>
        <end position="1336"/>
    </location>
</feature>
<dbReference type="SUPFAM" id="SSF53448">
    <property type="entry name" value="Nucleotide-diphospho-sugar transferases"/>
    <property type="match status" value="2"/>
</dbReference>
<accession>A0ABZ1CAG8</accession>
<keyword evidence="3" id="KW-0808">Transferase</keyword>
<reference evidence="3 4" key="1">
    <citation type="submission" date="2023-12" db="EMBL/GenBank/DDBJ databases">
        <title>Description of an unclassified Opitutus bacterium of Verrucomicrobiota.</title>
        <authorList>
            <person name="Zhang D.-F."/>
        </authorList>
    </citation>
    <scope>NUCLEOTIDE SEQUENCE [LARGE SCALE GENOMIC DNA]</scope>
    <source>
        <strain evidence="3 4">WL0086</strain>
    </source>
</reference>
<keyword evidence="4" id="KW-1185">Reference proteome</keyword>
<evidence type="ECO:0000259" key="2">
    <source>
        <dbReference type="Pfam" id="PF00535"/>
    </source>
</evidence>
<dbReference type="EMBL" id="CP139781">
    <property type="protein sequence ID" value="WRQ88503.1"/>
    <property type="molecule type" value="Genomic_DNA"/>
</dbReference>
<dbReference type="Gene3D" id="3.40.50.2000">
    <property type="entry name" value="Glycogen Phosphorylase B"/>
    <property type="match status" value="2"/>
</dbReference>
<evidence type="ECO:0000313" key="4">
    <source>
        <dbReference type="Proteomes" id="UP000738431"/>
    </source>
</evidence>
<proteinExistence type="predicted"/>